<evidence type="ECO:0000313" key="2">
    <source>
        <dbReference type="Proteomes" id="UP001058074"/>
    </source>
</evidence>
<keyword evidence="2" id="KW-1185">Reference proteome</keyword>
<dbReference type="Proteomes" id="UP001058074">
    <property type="component" value="Unassembled WGS sequence"/>
</dbReference>
<proteinExistence type="predicted"/>
<dbReference type="EMBL" id="BROD01000001">
    <property type="protein sequence ID" value="GKX66564.1"/>
    <property type="molecule type" value="Genomic_DNA"/>
</dbReference>
<reference evidence="1" key="1">
    <citation type="journal article" date="2025" name="Int. J. Syst. Evol. Microbiol.">
        <title>Inconstantimicrobium mannanitabidum sp. nov., a novel member of the family Clostridiaceae isolated from anoxic soil under the treatment of reductive soil disinfestation.</title>
        <authorList>
            <person name="Ueki A."/>
            <person name="Tonouchi A."/>
            <person name="Honma S."/>
            <person name="Kaku N."/>
            <person name="Ueki K."/>
        </authorList>
    </citation>
    <scope>NUCLEOTIDE SEQUENCE</scope>
    <source>
        <strain evidence="1">TW13</strain>
    </source>
</reference>
<sequence length="164" mass="18838">MNIILSLMVGLGLAFNNILIKTTNTEVTTPASIDAIILAYDTMHTADKDQLRDYIILDMESIYFTDTTYEERKKVIEYFEKYNKPVLNASLFKLQRIGLANKRSELKINGELLMFTDIYPDDSSGMVFEGWKYYAPLGAKKYRIKLKVVNNKWSVIDVEFIGVA</sequence>
<name>A0ACB5RCF9_9CLOT</name>
<evidence type="ECO:0000313" key="1">
    <source>
        <dbReference type="EMBL" id="GKX66564.1"/>
    </source>
</evidence>
<accession>A0ACB5RCF9</accession>
<gene>
    <name evidence="1" type="ORF">rsdtw13_18220</name>
</gene>
<comment type="caution">
    <text evidence="1">The sequence shown here is derived from an EMBL/GenBank/DDBJ whole genome shotgun (WGS) entry which is preliminary data.</text>
</comment>
<protein>
    <submittedName>
        <fullName evidence="1">Uncharacterized protein</fullName>
    </submittedName>
</protein>
<organism evidence="1 2">
    <name type="scientific">Inconstantimicrobium mannanitabidum</name>
    <dbReference type="NCBI Taxonomy" id="1604901"/>
    <lineage>
        <taxon>Bacteria</taxon>
        <taxon>Bacillati</taxon>
        <taxon>Bacillota</taxon>
        <taxon>Clostridia</taxon>
        <taxon>Eubacteriales</taxon>
        <taxon>Clostridiaceae</taxon>
        <taxon>Inconstantimicrobium</taxon>
    </lineage>
</organism>